<evidence type="ECO:0000256" key="1">
    <source>
        <dbReference type="ARBA" id="ARBA00000683"/>
    </source>
</evidence>
<dbReference type="Pfam" id="PF02896">
    <property type="entry name" value="PEP-utilizers_C"/>
    <property type="match status" value="1"/>
</dbReference>
<dbReference type="PANTHER" id="PTHR46244:SF3">
    <property type="entry name" value="PHOSPHOENOLPYRUVATE-PROTEIN PHOSPHOTRANSFERASE"/>
    <property type="match status" value="1"/>
</dbReference>
<feature type="domain" description="PEP-utilising enzyme C-terminal" evidence="20">
    <location>
        <begin position="259"/>
        <end position="542"/>
    </location>
</feature>
<evidence type="ECO:0000256" key="9">
    <source>
        <dbReference type="ARBA" id="ARBA00022490"/>
    </source>
</evidence>
<comment type="catalytic activity">
    <reaction evidence="1 17">
        <text>L-histidyl-[protein] + phosphoenolpyruvate = N(pros)-phospho-L-histidyl-[protein] + pyruvate</text>
        <dbReference type="Rhea" id="RHEA:23880"/>
        <dbReference type="Rhea" id="RHEA-COMP:9745"/>
        <dbReference type="Rhea" id="RHEA-COMP:9746"/>
        <dbReference type="ChEBI" id="CHEBI:15361"/>
        <dbReference type="ChEBI" id="CHEBI:29979"/>
        <dbReference type="ChEBI" id="CHEBI:58702"/>
        <dbReference type="ChEBI" id="CHEBI:64837"/>
        <dbReference type="EC" id="2.7.3.9"/>
    </reaction>
</comment>
<protein>
    <recommendedName>
        <fullName evidence="7 17">Phosphoenolpyruvate-protein phosphotransferase</fullName>
        <ecNumber evidence="6 17">2.7.3.9</ecNumber>
    </recommendedName>
    <alternativeName>
        <fullName evidence="16 17">Phosphotransferase system, enzyme I</fullName>
    </alternativeName>
</protein>
<evidence type="ECO:0000256" key="18">
    <source>
        <dbReference type="SAM" id="Coils"/>
    </source>
</evidence>
<comment type="similarity">
    <text evidence="5 17">Belongs to the PEP-utilizing enzyme family.</text>
</comment>
<dbReference type="Gene3D" id="3.20.20.60">
    <property type="entry name" value="Phosphoenolpyruvate-binding domains"/>
    <property type="match status" value="1"/>
</dbReference>
<evidence type="ECO:0000256" key="15">
    <source>
        <dbReference type="ARBA" id="ARBA00022842"/>
    </source>
</evidence>
<keyword evidence="10 17" id="KW-0762">Sugar transport</keyword>
<organism evidence="22 23">
    <name type="scientific">Enterocloster hominis</name>
    <name type="common">ex Liu et al. 2021</name>
    <dbReference type="NCBI Taxonomy" id="2763663"/>
    <lineage>
        <taxon>Bacteria</taxon>
        <taxon>Bacillati</taxon>
        <taxon>Bacillota</taxon>
        <taxon>Clostridia</taxon>
        <taxon>Lachnospirales</taxon>
        <taxon>Lachnospiraceae</taxon>
        <taxon>Enterocloster</taxon>
    </lineage>
</organism>
<dbReference type="NCBIfam" id="TIGR01417">
    <property type="entry name" value="PTS_I_fam"/>
    <property type="match status" value="1"/>
</dbReference>
<dbReference type="InterPro" id="IPR036618">
    <property type="entry name" value="PtsI_HPr-bd_sf"/>
</dbReference>
<dbReference type="InterPro" id="IPR000121">
    <property type="entry name" value="PEP_util_C"/>
</dbReference>
<feature type="coiled-coil region" evidence="18">
    <location>
        <begin position="33"/>
        <end position="64"/>
    </location>
</feature>
<evidence type="ECO:0000256" key="10">
    <source>
        <dbReference type="ARBA" id="ARBA00022597"/>
    </source>
</evidence>
<dbReference type="SUPFAM" id="SSF51621">
    <property type="entry name" value="Phosphoenolpyruvate/pyruvate domain"/>
    <property type="match status" value="1"/>
</dbReference>
<comment type="cofactor">
    <cofactor evidence="2 17">
        <name>Mg(2+)</name>
        <dbReference type="ChEBI" id="CHEBI:18420"/>
    </cofactor>
</comment>
<dbReference type="InterPro" id="IPR050499">
    <property type="entry name" value="PEP-utilizing_PTS_enzyme"/>
</dbReference>
<keyword evidence="9 17" id="KW-0963">Cytoplasm</keyword>
<dbReference type="InterPro" id="IPR008731">
    <property type="entry name" value="PTS_EIN"/>
</dbReference>
<sequence>MEIVRGRSVLKRTAVGRLQYYEKEEPSVVRRQVEDTERELSRYERALEQAEKELEALYERALGEAGADSAAVFMGHRMLLKDEEYRNSVTRAITGERVNAAFAVETVGDELCRLFLEMEDEYLRARAADIRDVSDRLLRILEEEEKGGGRCGRGPALSEPVILAARDLAPSETVLLDKKKILGFVTEQGSANSHTAILARTMEIPALVSVPVAREWDGRLAAIDGEEGILYVDPDPETLERLKEKKARQEEAARLLLEIRDLPDVTRDGTRVELYANIGGPEDVEAVLGSRGAGVGLFRSEFLYLEKETYPTEDELFSAYRQTAERMGGREVVIRTLDIGADKTADYFGIEKEANPAMGFRALRICLKRPEIFHTQLRAIYRASAYGKVSVMFPMVASLWEVEEAKAMALQVREELEREGIPMGHVDLGIMIETPAAAILSGELAEKVDFFSIGTNDLTQYTLAADRQNDRLDDFYDPRHPAVLRLIAYVAENAQKAGIRAGICGELAADPSLTEVFLKMGIRELSVSPSFLLPLRKRIREICLEETENDQGV</sequence>
<evidence type="ECO:0000313" key="22">
    <source>
        <dbReference type="EMBL" id="MBC8599096.1"/>
    </source>
</evidence>
<dbReference type="SUPFAM" id="SSF47831">
    <property type="entry name" value="Enzyme I of the PEP:sugar phosphotransferase system HPr-binding (sub)domain"/>
    <property type="match status" value="1"/>
</dbReference>
<dbReference type="InterPro" id="IPR008279">
    <property type="entry name" value="PEP-util_enz_mobile_dom"/>
</dbReference>
<dbReference type="Pfam" id="PF05524">
    <property type="entry name" value="PEP-utilisers_N"/>
    <property type="match status" value="1"/>
</dbReference>
<comment type="function">
    <text evidence="3 17">General (non sugar-specific) component of the phosphoenolpyruvate-dependent sugar phosphotransferase system (sugar PTS). This major carbohydrate active-transport system catalyzes the phosphorylation of incoming sugar substrates concomitantly with their translocation across the cell membrane. Enzyme I transfers the phosphoryl group from phosphoenolpyruvate (PEP) to the phosphoryl carrier protein (HPr).</text>
</comment>
<name>A0ABR7NU47_9FIRM</name>
<reference evidence="22 23" key="1">
    <citation type="submission" date="2020-08" db="EMBL/GenBank/DDBJ databases">
        <title>Genome public.</title>
        <authorList>
            <person name="Liu C."/>
            <person name="Sun Q."/>
        </authorList>
    </citation>
    <scope>NUCLEOTIDE SEQUENCE [LARGE SCALE GENOMIC DNA]</scope>
    <source>
        <strain evidence="22 23">BX10</strain>
    </source>
</reference>
<keyword evidence="12 17" id="KW-0598">Phosphotransferase system</keyword>
<dbReference type="SUPFAM" id="SSF52009">
    <property type="entry name" value="Phosphohistidine domain"/>
    <property type="match status" value="1"/>
</dbReference>
<evidence type="ECO:0000256" key="5">
    <source>
        <dbReference type="ARBA" id="ARBA00007837"/>
    </source>
</evidence>
<evidence type="ECO:0000256" key="11">
    <source>
        <dbReference type="ARBA" id="ARBA00022679"/>
    </source>
</evidence>
<evidence type="ECO:0000256" key="13">
    <source>
        <dbReference type="ARBA" id="ARBA00022723"/>
    </source>
</evidence>
<feature type="domain" description="PEP-utilising enzyme mobile" evidence="19">
    <location>
        <begin position="158"/>
        <end position="228"/>
    </location>
</feature>
<comment type="caution">
    <text evidence="22">The sequence shown here is derived from an EMBL/GenBank/DDBJ whole genome shotgun (WGS) entry which is preliminary data.</text>
</comment>
<evidence type="ECO:0000256" key="4">
    <source>
        <dbReference type="ARBA" id="ARBA00004496"/>
    </source>
</evidence>
<comment type="subcellular location">
    <subcellularLocation>
        <location evidence="4 17">Cytoplasm</location>
    </subcellularLocation>
</comment>
<dbReference type="InterPro" id="IPR006318">
    <property type="entry name" value="PTS_EI-like"/>
</dbReference>
<dbReference type="PROSITE" id="PS00742">
    <property type="entry name" value="PEP_ENZYMES_2"/>
    <property type="match status" value="1"/>
</dbReference>
<evidence type="ECO:0000256" key="17">
    <source>
        <dbReference type="PIRNR" id="PIRNR000732"/>
    </source>
</evidence>
<proteinExistence type="inferred from homology"/>
<dbReference type="EMBL" id="JACRTJ010000016">
    <property type="protein sequence ID" value="MBC8599096.1"/>
    <property type="molecule type" value="Genomic_DNA"/>
</dbReference>
<accession>A0ABR7NU47</accession>
<keyword evidence="8 17" id="KW-0813">Transport</keyword>
<dbReference type="InterPro" id="IPR015813">
    <property type="entry name" value="Pyrv/PenolPyrv_kinase-like_dom"/>
</dbReference>
<evidence type="ECO:0000256" key="14">
    <source>
        <dbReference type="ARBA" id="ARBA00022777"/>
    </source>
</evidence>
<evidence type="ECO:0000256" key="16">
    <source>
        <dbReference type="ARBA" id="ARBA00033235"/>
    </source>
</evidence>
<dbReference type="Gene3D" id="1.10.274.10">
    <property type="entry name" value="PtsI, HPr-binding domain"/>
    <property type="match status" value="1"/>
</dbReference>
<dbReference type="PIRSF" id="PIRSF000732">
    <property type="entry name" value="PTS_enzyme_I"/>
    <property type="match status" value="1"/>
</dbReference>
<evidence type="ECO:0000256" key="3">
    <source>
        <dbReference type="ARBA" id="ARBA00002728"/>
    </source>
</evidence>
<feature type="domain" description="Phosphotransferase system enzyme I N-terminal" evidence="21">
    <location>
        <begin position="6"/>
        <end position="126"/>
    </location>
</feature>
<evidence type="ECO:0000259" key="20">
    <source>
        <dbReference type="Pfam" id="PF02896"/>
    </source>
</evidence>
<keyword evidence="13 17" id="KW-0479">Metal-binding</keyword>
<evidence type="ECO:0000256" key="7">
    <source>
        <dbReference type="ARBA" id="ARBA00016544"/>
    </source>
</evidence>
<dbReference type="RefSeq" id="WP_262427471.1">
    <property type="nucleotide sequence ID" value="NZ_JACRTJ010000016.1"/>
</dbReference>
<evidence type="ECO:0000256" key="8">
    <source>
        <dbReference type="ARBA" id="ARBA00022448"/>
    </source>
</evidence>
<dbReference type="Pfam" id="PF00391">
    <property type="entry name" value="PEP-utilizers"/>
    <property type="match status" value="1"/>
</dbReference>
<evidence type="ECO:0000256" key="6">
    <source>
        <dbReference type="ARBA" id="ARBA00012232"/>
    </source>
</evidence>
<evidence type="ECO:0000256" key="12">
    <source>
        <dbReference type="ARBA" id="ARBA00022683"/>
    </source>
</evidence>
<dbReference type="GO" id="GO:0008965">
    <property type="term" value="F:phosphoenolpyruvate-protein phosphotransferase activity"/>
    <property type="evidence" value="ECO:0007669"/>
    <property type="project" value="UniProtKB-EC"/>
</dbReference>
<dbReference type="EC" id="2.7.3.9" evidence="6 17"/>
<evidence type="ECO:0000259" key="21">
    <source>
        <dbReference type="Pfam" id="PF05524"/>
    </source>
</evidence>
<gene>
    <name evidence="22" type="primary">ptsP</name>
    <name evidence="22" type="ORF">H8708_07605</name>
</gene>
<dbReference type="InterPro" id="IPR040442">
    <property type="entry name" value="Pyrv_kinase-like_dom_sf"/>
</dbReference>
<dbReference type="InterPro" id="IPR036637">
    <property type="entry name" value="Phosphohistidine_dom_sf"/>
</dbReference>
<dbReference type="PRINTS" id="PR01736">
    <property type="entry name" value="PHPHTRNFRASE"/>
</dbReference>
<keyword evidence="11 17" id="KW-0808">Transferase</keyword>
<dbReference type="Gene3D" id="3.50.30.10">
    <property type="entry name" value="Phosphohistidine domain"/>
    <property type="match status" value="1"/>
</dbReference>
<keyword evidence="18" id="KW-0175">Coiled coil</keyword>
<keyword evidence="14 17" id="KW-0418">Kinase</keyword>
<dbReference type="InterPro" id="IPR024692">
    <property type="entry name" value="PTS_EI"/>
</dbReference>
<evidence type="ECO:0000259" key="19">
    <source>
        <dbReference type="Pfam" id="PF00391"/>
    </source>
</evidence>
<evidence type="ECO:0000256" key="2">
    <source>
        <dbReference type="ARBA" id="ARBA00001946"/>
    </source>
</evidence>
<dbReference type="InterPro" id="IPR023151">
    <property type="entry name" value="PEP_util_CS"/>
</dbReference>
<dbReference type="PANTHER" id="PTHR46244">
    <property type="entry name" value="PHOSPHOENOLPYRUVATE-PROTEIN PHOSPHOTRANSFERASE"/>
    <property type="match status" value="1"/>
</dbReference>
<keyword evidence="15 17" id="KW-0460">Magnesium</keyword>
<evidence type="ECO:0000313" key="23">
    <source>
        <dbReference type="Proteomes" id="UP000647491"/>
    </source>
</evidence>
<dbReference type="Proteomes" id="UP000647491">
    <property type="component" value="Unassembled WGS sequence"/>
</dbReference>
<keyword evidence="23" id="KW-1185">Reference proteome</keyword>